<dbReference type="HOGENOM" id="CLU_135412_0_0_1"/>
<evidence type="ECO:0000313" key="11">
    <source>
        <dbReference type="EnsemblMetazoa" id="CapteP106191"/>
    </source>
</evidence>
<reference evidence="10 12" key="2">
    <citation type="journal article" date="2013" name="Nature">
        <title>Insights into bilaterian evolution from three spiralian genomes.</title>
        <authorList>
            <person name="Simakov O."/>
            <person name="Marletaz F."/>
            <person name="Cho S.J."/>
            <person name="Edsinger-Gonzales E."/>
            <person name="Havlak P."/>
            <person name="Hellsten U."/>
            <person name="Kuo D.H."/>
            <person name="Larsson T."/>
            <person name="Lv J."/>
            <person name="Arendt D."/>
            <person name="Savage R."/>
            <person name="Osoegawa K."/>
            <person name="de Jong P."/>
            <person name="Grimwood J."/>
            <person name="Chapman J.A."/>
            <person name="Shapiro H."/>
            <person name="Aerts A."/>
            <person name="Otillar R.P."/>
            <person name="Terry A.Y."/>
            <person name="Boore J.L."/>
            <person name="Grigoriev I.V."/>
            <person name="Lindberg D.R."/>
            <person name="Seaver E.C."/>
            <person name="Weisblat D.A."/>
            <person name="Putnam N.H."/>
            <person name="Rokhsar D.S."/>
        </authorList>
    </citation>
    <scope>NUCLEOTIDE SEQUENCE</scope>
    <source>
        <strain evidence="10 12">I ESC-2004</strain>
    </source>
</reference>
<dbReference type="AlphaFoldDB" id="R7T3G7"/>
<dbReference type="PANTHER" id="PTHR24243">
    <property type="entry name" value="G-PROTEIN COUPLED RECEPTOR"/>
    <property type="match status" value="1"/>
</dbReference>
<comment type="subcellular location">
    <subcellularLocation>
        <location evidence="1">Membrane</location>
        <topology evidence="1">Multi-pass membrane protein</topology>
    </subcellularLocation>
</comment>
<evidence type="ECO:0000256" key="3">
    <source>
        <dbReference type="ARBA" id="ARBA00022989"/>
    </source>
</evidence>
<sequence length="141" mass="16108">MTDALFIYVPPILIIAGTLGNFMSFLIMRSKEFRNTPSSFIYSVLAITDTAVLYTGLLRYWLVEVWDYDPRLDSDAACKIHLFVTYLIGHLSACYLMLLTIERVISVFFPMHCKTLCSKKRMVIAVVIATLVETAFNSIFF</sequence>
<name>R7T3G7_CAPTE</name>
<evidence type="ECO:0000259" key="9">
    <source>
        <dbReference type="PROSITE" id="PS50262"/>
    </source>
</evidence>
<keyword evidence="5 8" id="KW-0472">Membrane</keyword>
<evidence type="ECO:0000313" key="12">
    <source>
        <dbReference type="Proteomes" id="UP000014760"/>
    </source>
</evidence>
<dbReference type="GO" id="GO:0005886">
    <property type="term" value="C:plasma membrane"/>
    <property type="evidence" value="ECO:0007669"/>
    <property type="project" value="TreeGrafter"/>
</dbReference>
<accession>R7T3G7</accession>
<dbReference type="InterPro" id="IPR000276">
    <property type="entry name" value="GPCR_Rhodpsn"/>
</dbReference>
<reference evidence="12" key="1">
    <citation type="submission" date="2012-12" db="EMBL/GenBank/DDBJ databases">
        <authorList>
            <person name="Hellsten U."/>
            <person name="Grimwood J."/>
            <person name="Chapman J.A."/>
            <person name="Shapiro H."/>
            <person name="Aerts A."/>
            <person name="Otillar R.P."/>
            <person name="Terry A.Y."/>
            <person name="Boore J.L."/>
            <person name="Simakov O."/>
            <person name="Marletaz F."/>
            <person name="Cho S.-J."/>
            <person name="Edsinger-Gonzales E."/>
            <person name="Havlak P."/>
            <person name="Kuo D.-H."/>
            <person name="Larsson T."/>
            <person name="Lv J."/>
            <person name="Arendt D."/>
            <person name="Savage R."/>
            <person name="Osoegawa K."/>
            <person name="de Jong P."/>
            <person name="Lindberg D.R."/>
            <person name="Seaver E.C."/>
            <person name="Weisblat D.A."/>
            <person name="Putnam N.H."/>
            <person name="Grigoriev I.V."/>
            <person name="Rokhsar D.S."/>
        </authorList>
    </citation>
    <scope>NUCLEOTIDE SEQUENCE</scope>
    <source>
        <strain evidence="12">I ESC-2004</strain>
    </source>
</reference>
<feature type="transmembrane region" description="Helical" evidence="8">
    <location>
        <begin position="122"/>
        <end position="140"/>
    </location>
</feature>
<keyword evidence="4" id="KW-0297">G-protein coupled receptor</keyword>
<dbReference type="STRING" id="283909.R7T3G7"/>
<keyword evidence="3 8" id="KW-1133">Transmembrane helix</keyword>
<protein>
    <recommendedName>
        <fullName evidence="9">G-protein coupled receptors family 1 profile domain-containing protein</fullName>
    </recommendedName>
</protein>
<dbReference type="Pfam" id="PF00001">
    <property type="entry name" value="7tm_1"/>
    <property type="match status" value="1"/>
</dbReference>
<feature type="transmembrane region" description="Helical" evidence="8">
    <location>
        <begin position="82"/>
        <end position="101"/>
    </location>
</feature>
<keyword evidence="12" id="KW-1185">Reference proteome</keyword>
<keyword evidence="2 8" id="KW-0812">Transmembrane</keyword>
<dbReference type="EMBL" id="KB312450">
    <property type="protein sequence ID" value="ELT87213.1"/>
    <property type="molecule type" value="Genomic_DNA"/>
</dbReference>
<proteinExistence type="predicted"/>
<dbReference type="SUPFAM" id="SSF81321">
    <property type="entry name" value="Family A G protein-coupled receptor-like"/>
    <property type="match status" value="1"/>
</dbReference>
<dbReference type="OrthoDB" id="9983318at2759"/>
<evidence type="ECO:0000256" key="4">
    <source>
        <dbReference type="ARBA" id="ARBA00023040"/>
    </source>
</evidence>
<evidence type="ECO:0000256" key="2">
    <source>
        <dbReference type="ARBA" id="ARBA00022692"/>
    </source>
</evidence>
<dbReference type="Proteomes" id="UP000014760">
    <property type="component" value="Unassembled WGS sequence"/>
</dbReference>
<evidence type="ECO:0000313" key="10">
    <source>
        <dbReference type="EMBL" id="ELT87213.1"/>
    </source>
</evidence>
<reference evidence="11" key="3">
    <citation type="submission" date="2015-06" db="UniProtKB">
        <authorList>
            <consortium name="EnsemblMetazoa"/>
        </authorList>
    </citation>
    <scope>IDENTIFICATION</scope>
</reference>
<keyword evidence="7" id="KW-0807">Transducer</keyword>
<dbReference type="Gene3D" id="1.20.1070.10">
    <property type="entry name" value="Rhodopsin 7-helix transmembrane proteins"/>
    <property type="match status" value="1"/>
</dbReference>
<dbReference type="PANTHER" id="PTHR24243:SF230">
    <property type="entry name" value="G-PROTEIN COUPLED RECEPTORS FAMILY 1 PROFILE DOMAIN-CONTAINING PROTEIN"/>
    <property type="match status" value="1"/>
</dbReference>
<evidence type="ECO:0000256" key="5">
    <source>
        <dbReference type="ARBA" id="ARBA00023136"/>
    </source>
</evidence>
<feature type="transmembrane region" description="Helical" evidence="8">
    <location>
        <begin position="40"/>
        <end position="62"/>
    </location>
</feature>
<evidence type="ECO:0000256" key="6">
    <source>
        <dbReference type="ARBA" id="ARBA00023170"/>
    </source>
</evidence>
<evidence type="ECO:0000256" key="8">
    <source>
        <dbReference type="SAM" id="Phobius"/>
    </source>
</evidence>
<dbReference type="GO" id="GO:0004930">
    <property type="term" value="F:G protein-coupled receptor activity"/>
    <property type="evidence" value="ECO:0007669"/>
    <property type="project" value="UniProtKB-KW"/>
</dbReference>
<gene>
    <name evidence="10" type="ORF">CAPTEDRAFT_106191</name>
</gene>
<organism evidence="10">
    <name type="scientific">Capitella teleta</name>
    <name type="common">Polychaete worm</name>
    <dbReference type="NCBI Taxonomy" id="283909"/>
    <lineage>
        <taxon>Eukaryota</taxon>
        <taxon>Metazoa</taxon>
        <taxon>Spiralia</taxon>
        <taxon>Lophotrochozoa</taxon>
        <taxon>Annelida</taxon>
        <taxon>Polychaeta</taxon>
        <taxon>Sedentaria</taxon>
        <taxon>Scolecida</taxon>
        <taxon>Capitellidae</taxon>
        <taxon>Capitella</taxon>
    </lineage>
</organism>
<evidence type="ECO:0000256" key="7">
    <source>
        <dbReference type="ARBA" id="ARBA00023224"/>
    </source>
</evidence>
<feature type="domain" description="G-protein coupled receptors family 1 profile" evidence="9">
    <location>
        <begin position="20"/>
        <end position="141"/>
    </location>
</feature>
<dbReference type="EMBL" id="AMQN01003671">
    <property type="status" value="NOT_ANNOTATED_CDS"/>
    <property type="molecule type" value="Genomic_DNA"/>
</dbReference>
<dbReference type="PROSITE" id="PS50262">
    <property type="entry name" value="G_PROTEIN_RECEP_F1_2"/>
    <property type="match status" value="1"/>
</dbReference>
<dbReference type="InterPro" id="IPR017452">
    <property type="entry name" value="GPCR_Rhodpsn_7TM"/>
</dbReference>
<feature type="transmembrane region" description="Helical" evidence="8">
    <location>
        <begin position="6"/>
        <end position="28"/>
    </location>
</feature>
<dbReference type="EnsemblMetazoa" id="CapteT106191">
    <property type="protein sequence ID" value="CapteP106191"/>
    <property type="gene ID" value="CapteG106191"/>
</dbReference>
<keyword evidence="6" id="KW-0675">Receptor</keyword>
<evidence type="ECO:0000256" key="1">
    <source>
        <dbReference type="ARBA" id="ARBA00004141"/>
    </source>
</evidence>
<feature type="non-terminal residue" evidence="10">
    <location>
        <position position="141"/>
    </location>
</feature>